<dbReference type="EMBL" id="GL883127">
    <property type="protein sequence ID" value="EGG02910.1"/>
    <property type="molecule type" value="Genomic_DNA"/>
</dbReference>
<dbReference type="InParanoid" id="F4RX62"/>
<dbReference type="RefSeq" id="XP_007413703.1">
    <property type="nucleotide sequence ID" value="XM_007413641.1"/>
</dbReference>
<dbReference type="GeneID" id="18923824"/>
<dbReference type="HOGENOM" id="CLU_1062018_0_0_1"/>
<evidence type="ECO:0000313" key="3">
    <source>
        <dbReference type="Proteomes" id="UP000001072"/>
    </source>
</evidence>
<dbReference type="AlphaFoldDB" id="F4RX62"/>
<evidence type="ECO:0000313" key="2">
    <source>
        <dbReference type="EMBL" id="EGG02910.1"/>
    </source>
</evidence>
<protein>
    <recommendedName>
        <fullName evidence="1">No apical meristem-associated C-terminal domain-containing protein</fullName>
    </recommendedName>
</protein>
<dbReference type="VEuPathDB" id="FungiDB:MELLADRAFT_109649"/>
<proteinExistence type="predicted"/>
<dbReference type="InterPro" id="IPR029466">
    <property type="entry name" value="NAM-associated_C"/>
</dbReference>
<evidence type="ECO:0000259" key="1">
    <source>
        <dbReference type="Pfam" id="PF14303"/>
    </source>
</evidence>
<sequence>MSHSNLNIFPFESVDLTQLFNSSPAPVSDSLAISLQACPSNHSCDALTEVAEAHQIYIASNKGKKITLQHCWEVLRLHQKWENNMDDLKQDNKGVTTQTKQKHSKTSIDICSDTNILPSSNVLAPPLGSAGDKFQPRPKGCRKAKLEQLESSTSAKSTVKDVQLHTATNEAKRFISELIAALHKKANAVNTALVSAQKINKDQIMLMDPSGMTRPQRAYIEEHQAQIFAARQANKVIVSLDCMNPLKQGLTTLSSLLTLYIN</sequence>
<reference evidence="3" key="1">
    <citation type="journal article" date="2011" name="Proc. Natl. Acad. Sci. U.S.A.">
        <title>Obligate biotrophy features unraveled by the genomic analysis of rust fungi.</title>
        <authorList>
            <person name="Duplessis S."/>
            <person name="Cuomo C.A."/>
            <person name="Lin Y.-C."/>
            <person name="Aerts A."/>
            <person name="Tisserant E."/>
            <person name="Veneault-Fourrey C."/>
            <person name="Joly D.L."/>
            <person name="Hacquard S."/>
            <person name="Amselem J."/>
            <person name="Cantarel B.L."/>
            <person name="Chiu R."/>
            <person name="Coutinho P.M."/>
            <person name="Feau N."/>
            <person name="Field M."/>
            <person name="Frey P."/>
            <person name="Gelhaye E."/>
            <person name="Goldberg J."/>
            <person name="Grabherr M.G."/>
            <person name="Kodira C.D."/>
            <person name="Kohler A."/>
            <person name="Kuees U."/>
            <person name="Lindquist E.A."/>
            <person name="Lucas S.M."/>
            <person name="Mago R."/>
            <person name="Mauceli E."/>
            <person name="Morin E."/>
            <person name="Murat C."/>
            <person name="Pangilinan J.L."/>
            <person name="Park R."/>
            <person name="Pearson M."/>
            <person name="Quesneville H."/>
            <person name="Rouhier N."/>
            <person name="Sakthikumar S."/>
            <person name="Salamov A.A."/>
            <person name="Schmutz J."/>
            <person name="Selles B."/>
            <person name="Shapiro H."/>
            <person name="Tanguay P."/>
            <person name="Tuskan G.A."/>
            <person name="Henrissat B."/>
            <person name="Van de Peer Y."/>
            <person name="Rouze P."/>
            <person name="Ellis J.G."/>
            <person name="Dodds P.N."/>
            <person name="Schein J.E."/>
            <person name="Zhong S."/>
            <person name="Hamelin R.C."/>
            <person name="Grigoriev I.V."/>
            <person name="Szabo L.J."/>
            <person name="Martin F."/>
        </authorList>
    </citation>
    <scope>NUCLEOTIDE SEQUENCE [LARGE SCALE GENOMIC DNA]</scope>
    <source>
        <strain evidence="3">98AG31 / pathotype 3-4-7</strain>
    </source>
</reference>
<feature type="domain" description="No apical meristem-associated C-terminal" evidence="1">
    <location>
        <begin position="64"/>
        <end position="227"/>
    </location>
</feature>
<accession>F4RX62</accession>
<organism evidence="3">
    <name type="scientific">Melampsora larici-populina (strain 98AG31 / pathotype 3-4-7)</name>
    <name type="common">Poplar leaf rust fungus</name>
    <dbReference type="NCBI Taxonomy" id="747676"/>
    <lineage>
        <taxon>Eukaryota</taxon>
        <taxon>Fungi</taxon>
        <taxon>Dikarya</taxon>
        <taxon>Basidiomycota</taxon>
        <taxon>Pucciniomycotina</taxon>
        <taxon>Pucciniomycetes</taxon>
        <taxon>Pucciniales</taxon>
        <taxon>Melampsoraceae</taxon>
        <taxon>Melampsora</taxon>
    </lineage>
</organism>
<keyword evidence="3" id="KW-1185">Reference proteome</keyword>
<dbReference type="PANTHER" id="PTHR45224:SF16">
    <property type="entry name" value="OS01G0527900 PROTEIN"/>
    <property type="match status" value="1"/>
</dbReference>
<dbReference type="KEGG" id="mlr:MELLADRAFT_109649"/>
<name>F4RX62_MELLP</name>
<dbReference type="Proteomes" id="UP000001072">
    <property type="component" value="Unassembled WGS sequence"/>
</dbReference>
<dbReference type="PANTHER" id="PTHR45224">
    <property type="entry name" value="OS01G0527900 PROTEIN-RELATED"/>
    <property type="match status" value="1"/>
</dbReference>
<dbReference type="Pfam" id="PF14303">
    <property type="entry name" value="NAM-associated"/>
    <property type="match status" value="1"/>
</dbReference>
<gene>
    <name evidence="2" type="ORF">MELLADRAFT_109649</name>
</gene>